<organism evidence="1 2">
    <name type="scientific">Lentithecium fluviatile CBS 122367</name>
    <dbReference type="NCBI Taxonomy" id="1168545"/>
    <lineage>
        <taxon>Eukaryota</taxon>
        <taxon>Fungi</taxon>
        <taxon>Dikarya</taxon>
        <taxon>Ascomycota</taxon>
        <taxon>Pezizomycotina</taxon>
        <taxon>Dothideomycetes</taxon>
        <taxon>Pleosporomycetidae</taxon>
        <taxon>Pleosporales</taxon>
        <taxon>Massarineae</taxon>
        <taxon>Lentitheciaceae</taxon>
        <taxon>Lentithecium</taxon>
    </lineage>
</organism>
<evidence type="ECO:0000313" key="1">
    <source>
        <dbReference type="EMBL" id="KAF2687793.1"/>
    </source>
</evidence>
<dbReference type="AlphaFoldDB" id="A0A6G1JCD1"/>
<evidence type="ECO:0000313" key="2">
    <source>
        <dbReference type="Proteomes" id="UP000799291"/>
    </source>
</evidence>
<dbReference type="EMBL" id="MU005574">
    <property type="protein sequence ID" value="KAF2687793.1"/>
    <property type="molecule type" value="Genomic_DNA"/>
</dbReference>
<accession>A0A6G1JCD1</accession>
<proteinExistence type="predicted"/>
<keyword evidence="2" id="KW-1185">Reference proteome</keyword>
<reference evidence="1" key="1">
    <citation type="journal article" date="2020" name="Stud. Mycol.">
        <title>101 Dothideomycetes genomes: a test case for predicting lifestyles and emergence of pathogens.</title>
        <authorList>
            <person name="Haridas S."/>
            <person name="Albert R."/>
            <person name="Binder M."/>
            <person name="Bloem J."/>
            <person name="Labutti K."/>
            <person name="Salamov A."/>
            <person name="Andreopoulos B."/>
            <person name="Baker S."/>
            <person name="Barry K."/>
            <person name="Bills G."/>
            <person name="Bluhm B."/>
            <person name="Cannon C."/>
            <person name="Castanera R."/>
            <person name="Culley D."/>
            <person name="Daum C."/>
            <person name="Ezra D."/>
            <person name="Gonzalez J."/>
            <person name="Henrissat B."/>
            <person name="Kuo A."/>
            <person name="Liang C."/>
            <person name="Lipzen A."/>
            <person name="Lutzoni F."/>
            <person name="Magnuson J."/>
            <person name="Mondo S."/>
            <person name="Nolan M."/>
            <person name="Ohm R."/>
            <person name="Pangilinan J."/>
            <person name="Park H.-J."/>
            <person name="Ramirez L."/>
            <person name="Alfaro M."/>
            <person name="Sun H."/>
            <person name="Tritt A."/>
            <person name="Yoshinaga Y."/>
            <person name="Zwiers L.-H."/>
            <person name="Turgeon B."/>
            <person name="Goodwin S."/>
            <person name="Spatafora J."/>
            <person name="Crous P."/>
            <person name="Grigoriev I."/>
        </authorList>
    </citation>
    <scope>NUCLEOTIDE SEQUENCE</scope>
    <source>
        <strain evidence="1">CBS 122367</strain>
    </source>
</reference>
<sequence>MTPLRRQRHGSPASQFFSFISVLQGLTIYRKHDRKATHPAVANPVFPYRSWPQATRPTRCVQALGQRGSAYFG</sequence>
<dbReference type="Proteomes" id="UP000799291">
    <property type="component" value="Unassembled WGS sequence"/>
</dbReference>
<name>A0A6G1JCD1_9PLEO</name>
<protein>
    <submittedName>
        <fullName evidence="1">Uncharacterized protein</fullName>
    </submittedName>
</protein>
<gene>
    <name evidence="1" type="ORF">K458DRAFT_414870</name>
</gene>